<dbReference type="GO" id="GO:0043565">
    <property type="term" value="F:sequence-specific DNA binding"/>
    <property type="evidence" value="ECO:0007669"/>
    <property type="project" value="TreeGrafter"/>
</dbReference>
<gene>
    <name evidence="9" type="ORF">CANTEDRAFT_115174</name>
</gene>
<reference evidence="9 10" key="1">
    <citation type="journal article" date="2011" name="Proc. Natl. Acad. Sci. U.S.A.">
        <title>Comparative genomics of xylose-fermenting fungi for enhanced biofuel production.</title>
        <authorList>
            <person name="Wohlbach D.J."/>
            <person name="Kuo A."/>
            <person name="Sato T.K."/>
            <person name="Potts K.M."/>
            <person name="Salamov A.A."/>
            <person name="LaButti K.M."/>
            <person name="Sun H."/>
            <person name="Clum A."/>
            <person name="Pangilinan J.L."/>
            <person name="Lindquist E.A."/>
            <person name="Lucas S."/>
            <person name="Lapidus A."/>
            <person name="Jin M."/>
            <person name="Gunawan C."/>
            <person name="Balan V."/>
            <person name="Dale B.E."/>
            <person name="Jeffries T.W."/>
            <person name="Zinkel R."/>
            <person name="Barry K.W."/>
            <person name="Grigoriev I.V."/>
            <person name="Gasch A.P."/>
        </authorList>
    </citation>
    <scope>NUCLEOTIDE SEQUENCE [LARGE SCALE GENOMIC DNA]</scope>
    <source>
        <strain evidence="10">ATCC 10573 / BCRC 21748 / CBS 615 / JCM 9827 / NBRC 10315 / NRRL Y-1498 / VKM Y-70</strain>
    </source>
</reference>
<dbReference type="InterPro" id="IPR052202">
    <property type="entry name" value="Yeast_MetPath_Reg"/>
</dbReference>
<evidence type="ECO:0000256" key="8">
    <source>
        <dbReference type="SAM" id="Phobius"/>
    </source>
</evidence>
<accession>G3B891</accession>
<dbReference type="GO" id="GO:0045944">
    <property type="term" value="P:positive regulation of transcription by RNA polymerase II"/>
    <property type="evidence" value="ECO:0007669"/>
    <property type="project" value="TreeGrafter"/>
</dbReference>
<sequence length="200" mass="22862">MNRLEANDPLFIECIKSSINICKLNRRIHDSRSSRHRLSIVSLQTIFLSGVTIIYGLFSRKVIWDFDVSEGLRSCSSTLVLLAERCPSCSQYRDAFEKLFEQVSHARSLQQGSLTSDYERPIGGLSSLTDSSDMFGQDQFIKEANKRHFIDNMKTFNTLANSEYIQEENFDVLFDFSDVDTIFRRLGNLNNNHSGLGIDL</sequence>
<evidence type="ECO:0000256" key="3">
    <source>
        <dbReference type="ARBA" id="ARBA00022833"/>
    </source>
</evidence>
<keyword evidence="3" id="KW-0862">Zinc</keyword>
<evidence type="ECO:0000256" key="4">
    <source>
        <dbReference type="ARBA" id="ARBA00023015"/>
    </source>
</evidence>
<evidence type="ECO:0000256" key="1">
    <source>
        <dbReference type="ARBA" id="ARBA00004123"/>
    </source>
</evidence>
<evidence type="ECO:0000313" key="10">
    <source>
        <dbReference type="Proteomes" id="UP000000707"/>
    </source>
</evidence>
<protein>
    <submittedName>
        <fullName evidence="9">Uncharacterized protein</fullName>
    </submittedName>
</protein>
<dbReference type="AlphaFoldDB" id="G3B891"/>
<evidence type="ECO:0000256" key="2">
    <source>
        <dbReference type="ARBA" id="ARBA00022723"/>
    </source>
</evidence>
<evidence type="ECO:0000256" key="5">
    <source>
        <dbReference type="ARBA" id="ARBA00023125"/>
    </source>
</evidence>
<organism evidence="10">
    <name type="scientific">Candida tenuis (strain ATCC 10573 / BCRC 21748 / CBS 615 / JCM 9827 / NBRC 10315 / NRRL Y-1498 / VKM Y-70)</name>
    <name type="common">Yeast</name>
    <name type="synonym">Yamadazyma tenuis</name>
    <dbReference type="NCBI Taxonomy" id="590646"/>
    <lineage>
        <taxon>Eukaryota</taxon>
        <taxon>Fungi</taxon>
        <taxon>Dikarya</taxon>
        <taxon>Ascomycota</taxon>
        <taxon>Saccharomycotina</taxon>
        <taxon>Pichiomycetes</taxon>
        <taxon>Debaryomycetaceae</taxon>
        <taxon>Yamadazyma</taxon>
    </lineage>
</organism>
<dbReference type="PANTHER" id="PTHR47782">
    <property type="entry name" value="ZN(II)2CYS6 TRANSCRIPTION FACTOR (EUROFUNG)-RELATED"/>
    <property type="match status" value="1"/>
</dbReference>
<dbReference type="eggNOG" id="ENOG502RS19">
    <property type="taxonomic scope" value="Eukaryota"/>
</dbReference>
<dbReference type="OrthoDB" id="2399539at2759"/>
<feature type="transmembrane region" description="Helical" evidence="8">
    <location>
        <begin position="38"/>
        <end position="58"/>
    </location>
</feature>
<evidence type="ECO:0000256" key="7">
    <source>
        <dbReference type="ARBA" id="ARBA00023242"/>
    </source>
</evidence>
<keyword evidence="8" id="KW-0472">Membrane</keyword>
<dbReference type="GO" id="GO:0005634">
    <property type="term" value="C:nucleus"/>
    <property type="evidence" value="ECO:0007669"/>
    <property type="project" value="UniProtKB-SubCell"/>
</dbReference>
<dbReference type="Proteomes" id="UP000000707">
    <property type="component" value="Unassembled WGS sequence"/>
</dbReference>
<evidence type="ECO:0000313" key="9">
    <source>
        <dbReference type="EMBL" id="EGV61716.1"/>
    </source>
</evidence>
<dbReference type="GO" id="GO:0046872">
    <property type="term" value="F:metal ion binding"/>
    <property type="evidence" value="ECO:0007669"/>
    <property type="project" value="UniProtKB-KW"/>
</dbReference>
<dbReference type="PANTHER" id="PTHR47782:SF12">
    <property type="entry name" value="ZN(II)2CYS6 TRANSCRIPTION FACTOR (EUROFUNG)"/>
    <property type="match status" value="1"/>
</dbReference>
<name>G3B891_CANTC</name>
<comment type="subcellular location">
    <subcellularLocation>
        <location evidence="1">Nucleus</location>
    </subcellularLocation>
</comment>
<keyword evidence="7" id="KW-0539">Nucleus</keyword>
<dbReference type="HOGENOM" id="CLU_1366076_0_0_1"/>
<keyword evidence="2" id="KW-0479">Metal-binding</keyword>
<proteinExistence type="predicted"/>
<keyword evidence="4" id="KW-0805">Transcription regulation</keyword>
<keyword evidence="8" id="KW-0812">Transmembrane</keyword>
<dbReference type="EMBL" id="GL996527">
    <property type="protein sequence ID" value="EGV61716.1"/>
    <property type="molecule type" value="Genomic_DNA"/>
</dbReference>
<keyword evidence="10" id="KW-1185">Reference proteome</keyword>
<keyword evidence="8" id="KW-1133">Transmembrane helix</keyword>
<keyword evidence="5" id="KW-0238">DNA-binding</keyword>
<dbReference type="GO" id="GO:0000981">
    <property type="term" value="F:DNA-binding transcription factor activity, RNA polymerase II-specific"/>
    <property type="evidence" value="ECO:0007669"/>
    <property type="project" value="TreeGrafter"/>
</dbReference>
<evidence type="ECO:0000256" key="6">
    <source>
        <dbReference type="ARBA" id="ARBA00023163"/>
    </source>
</evidence>
<keyword evidence="6" id="KW-0804">Transcription</keyword>